<comment type="caution">
    <text evidence="1">The sequence shown here is derived from an EMBL/GenBank/DDBJ whole genome shotgun (WGS) entry which is preliminary data.</text>
</comment>
<accession>A0A2C4PY39</accession>
<dbReference type="EMBL" id="NUSP01000024">
    <property type="protein sequence ID" value="PHD57686.1"/>
    <property type="molecule type" value="Genomic_DNA"/>
</dbReference>
<reference evidence="1 2" key="1">
    <citation type="submission" date="2017-09" db="EMBL/GenBank/DDBJ databases">
        <title>Large-scale bioinformatics analysis of Bacillus genomes uncovers conserved roles of natural products in bacterial physiology.</title>
        <authorList>
            <consortium name="Agbiome Team Llc"/>
            <person name="Bleich R.M."/>
            <person name="Grubbs K.J."/>
            <person name="Santa Maria K.C."/>
            <person name="Allen S.E."/>
            <person name="Farag S."/>
            <person name="Shank E.A."/>
            <person name="Bowers A."/>
        </authorList>
    </citation>
    <scope>NUCLEOTIDE SEQUENCE [LARGE SCALE GENOMIC DNA]</scope>
    <source>
        <strain evidence="1 2">AFS044295</strain>
    </source>
</reference>
<dbReference type="RefSeq" id="WP_098815829.1">
    <property type="nucleotide sequence ID" value="NZ_NUSP01000024.1"/>
</dbReference>
<name>A0A2C4PY39_9BACI</name>
<protein>
    <submittedName>
        <fullName evidence="1">Uncharacterized protein</fullName>
    </submittedName>
</protein>
<dbReference type="InterPro" id="IPR011202">
    <property type="entry name" value="UCP014677"/>
</dbReference>
<sequence length="533" mass="61886">MAEISCLFKLAESNEYPMIFIGSGISKRYLQNYPSWLDLLEEFWNIVEPEEGFFETLNKINYDLKQQNNYEDECDLEYDTNIAISTLIEKKYTKKFFNSEITINDFSAKDAYFTKISPFKQALSNRFSEYEIKPEMQEEIDLFREVLNKSQIVLTTNYDKLIEDIFVEGDEALNPQIFIGQKGLFKQTTDWGEIFKIHGCVTDPESIIISEEDYKQFDNNSVLISAKIISLLLNSPIVFLGYSLTDRNIRNIIKDFSNSLSASEKEIMKDRIILVNRKEGENNLIEYKTTENGLECTYTVIETDNYASIYKELLSINQGVYPSEVRKFQSLIRELIVDRGKKGSLKSALISPQQIDELGERINDENLVVALGDSTLIFKLPDLPTYMEEFLYGGGKIHTDIALKFVATTQGSNARIPLFKFLKDVELDQTSLNTSEKEKIRSRIEKFGDIQDSINVITRYRKIKFDSLAEILEQSYKESKEMDVISYNIESLEIAEIEKYLFRKFEVYREQGNVTYSTAFRRLTSLLDIKKYK</sequence>
<evidence type="ECO:0000313" key="2">
    <source>
        <dbReference type="Proteomes" id="UP000223364"/>
    </source>
</evidence>
<organism evidence="1 2">
    <name type="scientific">Bacillus wiedmannii</name>
    <dbReference type="NCBI Taxonomy" id="1890302"/>
    <lineage>
        <taxon>Bacteria</taxon>
        <taxon>Bacillati</taxon>
        <taxon>Bacillota</taxon>
        <taxon>Bacilli</taxon>
        <taxon>Bacillales</taxon>
        <taxon>Bacillaceae</taxon>
        <taxon>Bacillus</taxon>
        <taxon>Bacillus cereus group</taxon>
    </lineage>
</organism>
<dbReference type="PIRSF" id="PIRSF014677">
    <property type="entry name" value="UCP014677"/>
    <property type="match status" value="1"/>
</dbReference>
<dbReference type="Pfam" id="PF13289">
    <property type="entry name" value="SIR2_2"/>
    <property type="match status" value="1"/>
</dbReference>
<dbReference type="AlphaFoldDB" id="A0A2C4PY39"/>
<proteinExistence type="predicted"/>
<gene>
    <name evidence="1" type="ORF">COF57_22710</name>
</gene>
<dbReference type="Proteomes" id="UP000223364">
    <property type="component" value="Unassembled WGS sequence"/>
</dbReference>
<evidence type="ECO:0000313" key="1">
    <source>
        <dbReference type="EMBL" id="PHD57686.1"/>
    </source>
</evidence>